<evidence type="ECO:0000313" key="2">
    <source>
        <dbReference type="Proteomes" id="UP001196301"/>
    </source>
</evidence>
<name>A0ABS6DZU6_9FIRM</name>
<evidence type="ECO:0008006" key="3">
    <source>
        <dbReference type="Google" id="ProtNLM"/>
    </source>
</evidence>
<dbReference type="EMBL" id="JAHLOQ010000045">
    <property type="protein sequence ID" value="MBU5337257.1"/>
    <property type="molecule type" value="Genomic_DNA"/>
</dbReference>
<comment type="caution">
    <text evidence="1">The sequence shown here is derived from an EMBL/GenBank/DDBJ whole genome shotgun (WGS) entry which is preliminary data.</text>
</comment>
<sequence>MKKYYNIVNLLFEINTELKYDESSNFKEFLVNNRDDRLKKIYCKIFCIDEIKESKLNNISNLPLINSYEDKLYYRYEFLKSPNGEIYAYTNFNKNNLNYVDVFIKRDFDNIKNTIDIFKLFMLDKLFSLNNIILLHSSYIKYKNKAILFTAPSGTGKSTQADLWNKYEDAEIINGDKTAIQKVNGRWYAYGLPYAGSSDIFKNITTPISTIVVLRKGKENRIERLSLKEAFKYIYSETIINTWDEQFVNTAVDIILSIIRDIPVYLLSCLPNQDAVELLKSQIRGEF</sequence>
<gene>
    <name evidence="1" type="ORF">KQI20_12465</name>
</gene>
<evidence type="ECO:0000313" key="1">
    <source>
        <dbReference type="EMBL" id="MBU5337257.1"/>
    </source>
</evidence>
<reference evidence="1 2" key="1">
    <citation type="submission" date="2021-06" db="EMBL/GenBank/DDBJ databases">
        <authorList>
            <person name="Sun Q."/>
            <person name="Li D."/>
        </authorList>
    </citation>
    <scope>NUCLEOTIDE SEQUENCE [LARGE SCALE GENOMIC DNA]</scope>
    <source>
        <strain evidence="1 2">N19</strain>
    </source>
</reference>
<organism evidence="1 2">
    <name type="scientific">Intestinibacter bartlettii</name>
    <dbReference type="NCBI Taxonomy" id="261299"/>
    <lineage>
        <taxon>Bacteria</taxon>
        <taxon>Bacillati</taxon>
        <taxon>Bacillota</taxon>
        <taxon>Clostridia</taxon>
        <taxon>Peptostreptococcales</taxon>
        <taxon>Peptostreptococcaceae</taxon>
        <taxon>Intestinibacter</taxon>
    </lineage>
</organism>
<accession>A0ABS6DZU6</accession>
<dbReference type="Proteomes" id="UP001196301">
    <property type="component" value="Unassembled WGS sequence"/>
</dbReference>
<keyword evidence="2" id="KW-1185">Reference proteome</keyword>
<protein>
    <recommendedName>
        <fullName evidence="3">SynChlorMet cassette protein ScmC</fullName>
    </recommendedName>
</protein>
<proteinExistence type="predicted"/>
<dbReference type="RefSeq" id="WP_216571757.1">
    <property type="nucleotide sequence ID" value="NZ_JAHLOQ010000045.1"/>
</dbReference>